<reference evidence="2 3" key="1">
    <citation type="journal article" date="2023" name="bioRxiv">
        <title>Conserved and derived expression patterns and positive selection on dental genes reveal complex evolutionary context of ever-growing rodent molars.</title>
        <authorList>
            <person name="Calamari Z.T."/>
            <person name="Song A."/>
            <person name="Cohen E."/>
            <person name="Akter M."/>
            <person name="Roy R.D."/>
            <person name="Hallikas O."/>
            <person name="Christensen M.M."/>
            <person name="Li P."/>
            <person name="Marangoni P."/>
            <person name="Jernvall J."/>
            <person name="Klein O.D."/>
        </authorList>
    </citation>
    <scope>NUCLEOTIDE SEQUENCE [LARGE SCALE GENOMIC DNA]</scope>
    <source>
        <strain evidence="2">V071</strain>
    </source>
</reference>
<accession>A0AAW0HJJ6</accession>
<feature type="region of interest" description="Disordered" evidence="1">
    <location>
        <begin position="1"/>
        <end position="20"/>
    </location>
</feature>
<feature type="region of interest" description="Disordered" evidence="1">
    <location>
        <begin position="29"/>
        <end position="91"/>
    </location>
</feature>
<name>A0AAW0HJJ6_MYOGA</name>
<evidence type="ECO:0000256" key="1">
    <source>
        <dbReference type="SAM" id="MobiDB-lite"/>
    </source>
</evidence>
<proteinExistence type="predicted"/>
<keyword evidence="3" id="KW-1185">Reference proteome</keyword>
<dbReference type="AlphaFoldDB" id="A0AAW0HJJ6"/>
<feature type="compositionally biased region" description="Low complexity" evidence="1">
    <location>
        <begin position="37"/>
        <end position="49"/>
    </location>
</feature>
<organism evidence="2 3">
    <name type="scientific">Myodes glareolus</name>
    <name type="common">Bank vole</name>
    <name type="synonym">Clethrionomys glareolus</name>
    <dbReference type="NCBI Taxonomy" id="447135"/>
    <lineage>
        <taxon>Eukaryota</taxon>
        <taxon>Metazoa</taxon>
        <taxon>Chordata</taxon>
        <taxon>Craniata</taxon>
        <taxon>Vertebrata</taxon>
        <taxon>Euteleostomi</taxon>
        <taxon>Mammalia</taxon>
        <taxon>Eutheria</taxon>
        <taxon>Euarchontoglires</taxon>
        <taxon>Glires</taxon>
        <taxon>Rodentia</taxon>
        <taxon>Myomorpha</taxon>
        <taxon>Muroidea</taxon>
        <taxon>Cricetidae</taxon>
        <taxon>Arvicolinae</taxon>
        <taxon>Myodes</taxon>
    </lineage>
</organism>
<dbReference type="EMBL" id="JBBHLL010000433">
    <property type="protein sequence ID" value="KAK7803102.1"/>
    <property type="molecule type" value="Genomic_DNA"/>
</dbReference>
<evidence type="ECO:0000313" key="3">
    <source>
        <dbReference type="Proteomes" id="UP001488838"/>
    </source>
</evidence>
<protein>
    <submittedName>
        <fullName evidence="2">Uncharacterized protein</fullName>
    </submittedName>
</protein>
<comment type="caution">
    <text evidence="2">The sequence shown here is derived from an EMBL/GenBank/DDBJ whole genome shotgun (WGS) entry which is preliminary data.</text>
</comment>
<evidence type="ECO:0000313" key="2">
    <source>
        <dbReference type="EMBL" id="KAK7803102.1"/>
    </source>
</evidence>
<dbReference type="Proteomes" id="UP001488838">
    <property type="component" value="Unassembled WGS sequence"/>
</dbReference>
<sequence>MKTQTSGLFQPGYSRHPEKMISRSCGNLTHSHRLSTRPPCQRQQQPNPQKDAAGTVYVGPMAVQPPPSLAGQCGHHAPTGQHFRPGNTHRVHRSSRYPEALRLSSCANTCNSDRPPGIQT</sequence>
<gene>
    <name evidence="2" type="ORF">U0070_001925</name>
</gene>